<reference evidence="3 4" key="1">
    <citation type="submission" date="2021-06" db="EMBL/GenBank/DDBJ databases">
        <authorList>
            <person name="Palmer J.M."/>
        </authorList>
    </citation>
    <scope>NUCLEOTIDE SEQUENCE [LARGE SCALE GENOMIC DNA]</scope>
    <source>
        <strain evidence="3 4">XR_2019</strain>
        <tissue evidence="3">Muscle</tissue>
    </source>
</reference>
<dbReference type="EMBL" id="JAHRIM010079335">
    <property type="protein sequence ID" value="MEQ2274434.1"/>
    <property type="molecule type" value="Genomic_DNA"/>
</dbReference>
<accession>A0ABV0WZC2</accession>
<proteinExistence type="predicted"/>
<feature type="signal peptide" evidence="1">
    <location>
        <begin position="1"/>
        <end position="21"/>
    </location>
</feature>
<organism evidence="3 4">
    <name type="scientific">Xenotaenia resolanae</name>
    <dbReference type="NCBI Taxonomy" id="208358"/>
    <lineage>
        <taxon>Eukaryota</taxon>
        <taxon>Metazoa</taxon>
        <taxon>Chordata</taxon>
        <taxon>Craniata</taxon>
        <taxon>Vertebrata</taxon>
        <taxon>Euteleostomi</taxon>
        <taxon>Actinopterygii</taxon>
        <taxon>Neopterygii</taxon>
        <taxon>Teleostei</taxon>
        <taxon>Neoteleostei</taxon>
        <taxon>Acanthomorphata</taxon>
        <taxon>Ovalentaria</taxon>
        <taxon>Atherinomorphae</taxon>
        <taxon>Cyprinodontiformes</taxon>
        <taxon>Goodeidae</taxon>
        <taxon>Xenotaenia</taxon>
    </lineage>
</organism>
<dbReference type="InterPro" id="IPR036179">
    <property type="entry name" value="Ig-like_dom_sf"/>
</dbReference>
<keyword evidence="1" id="KW-0732">Signal</keyword>
<dbReference type="Pfam" id="PF07686">
    <property type="entry name" value="V-set"/>
    <property type="match status" value="1"/>
</dbReference>
<feature type="domain" description="Immunoglobulin" evidence="2">
    <location>
        <begin position="25"/>
        <end position="132"/>
    </location>
</feature>
<dbReference type="Proteomes" id="UP001444071">
    <property type="component" value="Unassembled WGS sequence"/>
</dbReference>
<protein>
    <recommendedName>
        <fullName evidence="2">Immunoglobulin domain-containing protein</fullName>
    </recommendedName>
</protein>
<dbReference type="PANTHER" id="PTHR15343:SF0">
    <property type="entry name" value="T-CELL ANTIGEN CD7"/>
    <property type="match status" value="1"/>
</dbReference>
<evidence type="ECO:0000259" key="2">
    <source>
        <dbReference type="SMART" id="SM00409"/>
    </source>
</evidence>
<dbReference type="SUPFAM" id="SSF48726">
    <property type="entry name" value="Immunoglobulin"/>
    <property type="match status" value="1"/>
</dbReference>
<name>A0ABV0WZC2_9TELE</name>
<evidence type="ECO:0000313" key="3">
    <source>
        <dbReference type="EMBL" id="MEQ2274434.1"/>
    </source>
</evidence>
<dbReference type="PANTHER" id="PTHR15343">
    <property type="entry name" value="CD7"/>
    <property type="match status" value="1"/>
</dbReference>
<dbReference type="InterPro" id="IPR013106">
    <property type="entry name" value="Ig_V-set"/>
</dbReference>
<evidence type="ECO:0000256" key="1">
    <source>
        <dbReference type="SAM" id="SignalP"/>
    </source>
</evidence>
<keyword evidence="4" id="KW-1185">Reference proteome</keyword>
<dbReference type="InterPro" id="IPR003599">
    <property type="entry name" value="Ig_sub"/>
</dbReference>
<sequence>MLKSMSAVWIKIFTIFCLCYTAEMNGVVWKEIGQSITIQCRIKLDQTHLSLKKGINKDNDSVVIYKTTGKITTSEEMSRRVQTHGIFPNIDILIKNLSTSDTGPYWCVYSHTDESYKQQTTDGKGSVLLVVTGKDFFY</sequence>
<gene>
    <name evidence="3" type="ORF">XENORESO_021679</name>
</gene>
<dbReference type="InterPro" id="IPR013783">
    <property type="entry name" value="Ig-like_fold"/>
</dbReference>
<dbReference type="Gene3D" id="2.60.40.10">
    <property type="entry name" value="Immunoglobulins"/>
    <property type="match status" value="1"/>
</dbReference>
<evidence type="ECO:0000313" key="4">
    <source>
        <dbReference type="Proteomes" id="UP001444071"/>
    </source>
</evidence>
<comment type="caution">
    <text evidence="3">The sequence shown here is derived from an EMBL/GenBank/DDBJ whole genome shotgun (WGS) entry which is preliminary data.</text>
</comment>
<dbReference type="InterPro" id="IPR039090">
    <property type="entry name" value="CD7"/>
</dbReference>
<dbReference type="SMART" id="SM00409">
    <property type="entry name" value="IG"/>
    <property type="match status" value="1"/>
</dbReference>
<feature type="chain" id="PRO_5046081999" description="Immunoglobulin domain-containing protein" evidence="1">
    <location>
        <begin position="22"/>
        <end position="138"/>
    </location>
</feature>